<feature type="coiled-coil region" evidence="3">
    <location>
        <begin position="358"/>
        <end position="392"/>
    </location>
</feature>
<gene>
    <name evidence="4" type="ORF">CB5_LOCUS21104</name>
</gene>
<dbReference type="EMBL" id="LR862132">
    <property type="protein sequence ID" value="CAD1837893.1"/>
    <property type="molecule type" value="Genomic_DNA"/>
</dbReference>
<evidence type="ECO:0000313" key="4">
    <source>
        <dbReference type="EMBL" id="CAD1837893.1"/>
    </source>
</evidence>
<reference evidence="4" key="1">
    <citation type="submission" date="2020-07" db="EMBL/GenBank/DDBJ databases">
        <authorList>
            <person name="Lin J."/>
        </authorList>
    </citation>
    <scope>NUCLEOTIDE SEQUENCE</scope>
</reference>
<sequence length="485" mass="55264">MAEIDSKPFESVQAALSLFEEKTDRKKFGSTGNVEARKEESDILLKELANCKVLLEIKESLNMQSNLKLEVCRKTIEELSTQLKNVEVERNKYEREYLKAQGHIAKLEYDNKAIKGHILEFESQKDHHCVRMKSELNVAGESKVTAWGEMLAKTIEIDYFQMELKQVKELYLSSRNVSSDAIDYLSQTQSKIEMMQMENIGNSVYMVTMEDGIRRMEEVLQSARQKIAELNCQVETLQRSMQEMNGEMSEMRTRELELEVEIVLLNTELHRSRTPIAGAEVAEARFSSAQAGLCLAVQQLSMQAEKAKSLKLPINSVADVVIDDEASEVNQEAAVQKYSGKANVLADIPLKTDCEPLVREHKNETDTLREELETAKAEINDLRFSLKEAVRRNGLAEKAKAAIEDQLRSWRKKQQQQRRCASEAKMERIVTRNVNMVYANPSAYELSISKPVLRGVSLHANRSASFGNEKHFNYVPLGKILNMKY</sequence>
<accession>A0A6V7Q4D7</accession>
<feature type="coiled-coil region" evidence="3">
    <location>
        <begin position="206"/>
        <end position="261"/>
    </location>
</feature>
<dbReference type="GO" id="GO:0005829">
    <property type="term" value="C:cytosol"/>
    <property type="evidence" value="ECO:0007669"/>
    <property type="project" value="TreeGrafter"/>
</dbReference>
<evidence type="ECO:0000256" key="2">
    <source>
        <dbReference type="ARBA" id="ARBA00023054"/>
    </source>
</evidence>
<dbReference type="PANTHER" id="PTHR32054:SF17">
    <property type="entry name" value="EXPRESSED PROTEIN"/>
    <property type="match status" value="1"/>
</dbReference>
<proteinExistence type="inferred from homology"/>
<dbReference type="AlphaFoldDB" id="A0A6V7Q4D7"/>
<dbReference type="GO" id="GO:0009903">
    <property type="term" value="P:chloroplast avoidance movement"/>
    <property type="evidence" value="ECO:0007669"/>
    <property type="project" value="TreeGrafter"/>
</dbReference>
<organism evidence="4">
    <name type="scientific">Ananas comosus var. bracteatus</name>
    <name type="common">red pineapple</name>
    <dbReference type="NCBI Taxonomy" id="296719"/>
    <lineage>
        <taxon>Eukaryota</taxon>
        <taxon>Viridiplantae</taxon>
        <taxon>Streptophyta</taxon>
        <taxon>Embryophyta</taxon>
        <taxon>Tracheophyta</taxon>
        <taxon>Spermatophyta</taxon>
        <taxon>Magnoliopsida</taxon>
        <taxon>Liliopsida</taxon>
        <taxon>Poales</taxon>
        <taxon>Bromeliaceae</taxon>
        <taxon>Bromelioideae</taxon>
        <taxon>Ananas</taxon>
    </lineage>
</organism>
<protein>
    <submittedName>
        <fullName evidence="4">Uncharacterized protein</fullName>
    </submittedName>
</protein>
<evidence type="ECO:0000256" key="3">
    <source>
        <dbReference type="SAM" id="Coils"/>
    </source>
</evidence>
<keyword evidence="2 3" id="KW-0175">Coiled coil</keyword>
<name>A0A6V7Q4D7_ANACO</name>
<dbReference type="PANTHER" id="PTHR32054">
    <property type="entry name" value="HEAVY CHAIN, PUTATIVE, EXPRESSED-RELATED-RELATED"/>
    <property type="match status" value="1"/>
</dbReference>
<feature type="coiled-coil region" evidence="3">
    <location>
        <begin position="69"/>
        <end position="103"/>
    </location>
</feature>
<evidence type="ECO:0000256" key="1">
    <source>
        <dbReference type="ARBA" id="ARBA00005485"/>
    </source>
</evidence>
<dbReference type="GO" id="GO:0009904">
    <property type="term" value="P:chloroplast accumulation movement"/>
    <property type="evidence" value="ECO:0007669"/>
    <property type="project" value="TreeGrafter"/>
</dbReference>
<comment type="similarity">
    <text evidence="1">Belongs to the WEB family.</text>
</comment>